<dbReference type="EMBL" id="QSFV01000005">
    <property type="protein sequence ID" value="RHA81452.1"/>
    <property type="molecule type" value="Genomic_DNA"/>
</dbReference>
<keyword evidence="1 4" id="KW-0378">Hydrolase</keyword>
<keyword evidence="3" id="KW-0472">Membrane</keyword>
<evidence type="ECO:0000256" key="1">
    <source>
        <dbReference type="ARBA" id="ARBA00022801"/>
    </source>
</evidence>
<protein>
    <submittedName>
        <fullName evidence="4">SrtB family sortase</fullName>
        <ecNumber evidence="4">3.4.22.71</ecNumber>
    </submittedName>
</protein>
<evidence type="ECO:0000256" key="3">
    <source>
        <dbReference type="SAM" id="Phobius"/>
    </source>
</evidence>
<dbReference type="CDD" id="cd05826">
    <property type="entry name" value="Sortase_B"/>
    <property type="match status" value="1"/>
</dbReference>
<feature type="active site" description="Proton donor/acceptor" evidence="2">
    <location>
        <position position="178"/>
    </location>
</feature>
<dbReference type="GO" id="GO:0016787">
    <property type="term" value="F:hydrolase activity"/>
    <property type="evidence" value="ECO:0007669"/>
    <property type="project" value="UniProtKB-KW"/>
</dbReference>
<dbReference type="NCBIfam" id="TIGR03064">
    <property type="entry name" value="sortase_srtB"/>
    <property type="match status" value="1"/>
</dbReference>
<dbReference type="InterPro" id="IPR023365">
    <property type="entry name" value="Sortase_dom-sf"/>
</dbReference>
<dbReference type="Pfam" id="PF04203">
    <property type="entry name" value="Sortase"/>
    <property type="match status" value="1"/>
</dbReference>
<keyword evidence="3" id="KW-0812">Transmembrane</keyword>
<dbReference type="AlphaFoldDB" id="A0A413T8Z8"/>
<proteinExistence type="predicted"/>
<dbReference type="InterPro" id="IPR009835">
    <property type="entry name" value="SrtB"/>
</dbReference>
<evidence type="ECO:0000313" key="4">
    <source>
        <dbReference type="EMBL" id="RHA81452.1"/>
    </source>
</evidence>
<dbReference type="Proteomes" id="UP000285740">
    <property type="component" value="Unassembled WGS sequence"/>
</dbReference>
<dbReference type="InterPro" id="IPR005754">
    <property type="entry name" value="Sortase"/>
</dbReference>
<organism evidence="4 5">
    <name type="scientific">Eubacterium ventriosum</name>
    <dbReference type="NCBI Taxonomy" id="39496"/>
    <lineage>
        <taxon>Bacteria</taxon>
        <taxon>Bacillati</taxon>
        <taxon>Bacillota</taxon>
        <taxon>Clostridia</taxon>
        <taxon>Eubacteriales</taxon>
        <taxon>Eubacteriaceae</taxon>
        <taxon>Eubacterium</taxon>
    </lineage>
</organism>
<evidence type="ECO:0000256" key="2">
    <source>
        <dbReference type="PIRSR" id="PIRSR605754-1"/>
    </source>
</evidence>
<gene>
    <name evidence="4" type="primary">srtB</name>
    <name evidence="4" type="ORF">DW918_03235</name>
</gene>
<keyword evidence="3" id="KW-1133">Transmembrane helix</keyword>
<feature type="transmembrane region" description="Helical" evidence="3">
    <location>
        <begin position="47"/>
        <end position="72"/>
    </location>
</feature>
<dbReference type="SUPFAM" id="SSF63817">
    <property type="entry name" value="Sortase"/>
    <property type="match status" value="1"/>
</dbReference>
<accession>A0A413T8Z8</accession>
<comment type="caution">
    <text evidence="4">The sequence shown here is derived from an EMBL/GenBank/DDBJ whole genome shotgun (WGS) entry which is preliminary data.</text>
</comment>
<reference evidence="4 5" key="1">
    <citation type="submission" date="2018-08" db="EMBL/GenBank/DDBJ databases">
        <title>A genome reference for cultivated species of the human gut microbiota.</title>
        <authorList>
            <person name="Zou Y."/>
            <person name="Xue W."/>
            <person name="Luo G."/>
        </authorList>
    </citation>
    <scope>NUCLEOTIDE SEQUENCE [LARGE SCALE GENOMIC DNA]</scope>
    <source>
        <strain evidence="4 5">AM42-30</strain>
    </source>
</reference>
<evidence type="ECO:0000313" key="5">
    <source>
        <dbReference type="Proteomes" id="UP000285740"/>
    </source>
</evidence>
<name>A0A413T8Z8_9FIRM</name>
<sequence length="351" mass="40729">MKILFTLPGSYASIIHVAKTIRHYSHNLLLVLGEIAMNTPKKKKNRIYTMLSGITFLVFLGCAAYLIFYLGIQPYYLKQQSKKINAAYYNSSEFDSGNKNSDGLLLKFSELLKTNKDTKGWLRIPGTNIDYPVVQGEKNSDFYLHHNLKGDTDKNGCLYIDANCNVETPTKNIVIHGHNMESTRMMFFQLPKYKDIEFYKKHPILIFDSIYDESKWKIISFMRVSGTYSHNDGFDYMQGEFNDNEEFLDFLHQVEMRSLYQCPVTVNEKDSLLMLSTCTYEIDNCRSVVVARKLRKGESEDVNTSKAYLKNDVLYPDDWYSKYGGKMPVANSFTEDISEHTLDWYDGKRKH</sequence>
<dbReference type="Gene3D" id="2.40.260.10">
    <property type="entry name" value="Sortase"/>
    <property type="match status" value="1"/>
</dbReference>
<feature type="active site" description="Acyl-thioester intermediate" evidence="2">
    <location>
        <position position="278"/>
    </location>
</feature>
<dbReference type="EC" id="3.4.22.71" evidence="4"/>